<dbReference type="GO" id="GO:0051258">
    <property type="term" value="P:protein polymerization"/>
    <property type="evidence" value="ECO:0007669"/>
    <property type="project" value="UniProtKB-UniRule"/>
</dbReference>
<keyword evidence="2 4" id="KW-0547">Nucleotide-binding</keyword>
<evidence type="ECO:0000259" key="8">
    <source>
        <dbReference type="SMART" id="SM00864"/>
    </source>
</evidence>
<evidence type="ECO:0000256" key="4">
    <source>
        <dbReference type="HAMAP-Rule" id="MF_00909"/>
    </source>
</evidence>
<evidence type="ECO:0000313" key="10">
    <source>
        <dbReference type="EMBL" id="OGL79298.1"/>
    </source>
</evidence>
<feature type="domain" description="Tubulin/FtsZ 2-layer sandwich" evidence="9">
    <location>
        <begin position="206"/>
        <end position="323"/>
    </location>
</feature>
<dbReference type="InterPro" id="IPR018316">
    <property type="entry name" value="Tubulin/FtsZ_2-layer-sand-dom"/>
</dbReference>
<dbReference type="STRING" id="1802397.A3J43_01670"/>
<dbReference type="GO" id="GO:0032153">
    <property type="term" value="C:cell division site"/>
    <property type="evidence" value="ECO:0007669"/>
    <property type="project" value="UniProtKB-UniRule"/>
</dbReference>
<comment type="function">
    <text evidence="4 6">Essential cell division protein that forms a contractile ring structure (Z ring) at the future cell division site. The regulation of the ring assembly controls the timing and the location of cell division. One of the functions of the FtsZ ring is to recruit other cell division proteins to the septum to produce a new cell wall between the dividing cells. Binds GTP and shows GTPase activity.</text>
</comment>
<dbReference type="EMBL" id="MGEF01000013">
    <property type="protein sequence ID" value="OGL79298.1"/>
    <property type="molecule type" value="Genomic_DNA"/>
</dbReference>
<gene>
    <name evidence="4" type="primary">ftsZ</name>
    <name evidence="10" type="ORF">A3J43_01670</name>
</gene>
<dbReference type="PRINTS" id="PR00423">
    <property type="entry name" value="CELLDVISFTSZ"/>
</dbReference>
<dbReference type="PANTHER" id="PTHR30314:SF3">
    <property type="entry name" value="MITOCHONDRIAL DIVISION PROTEIN FSZA"/>
    <property type="match status" value="1"/>
</dbReference>
<dbReference type="SUPFAM" id="SSF55307">
    <property type="entry name" value="Tubulin C-terminal domain-like"/>
    <property type="match status" value="1"/>
</dbReference>
<dbReference type="NCBIfam" id="TIGR00065">
    <property type="entry name" value="ftsZ"/>
    <property type="match status" value="1"/>
</dbReference>
<organism evidence="10 11">
    <name type="scientific">Candidatus Uhrbacteria bacterium RIFCSPHIGHO2_12_FULL_54_23</name>
    <dbReference type="NCBI Taxonomy" id="1802397"/>
    <lineage>
        <taxon>Bacteria</taxon>
        <taxon>Candidatus Uhriibacteriota</taxon>
    </lineage>
</organism>
<dbReference type="GO" id="GO:0043093">
    <property type="term" value="P:FtsZ-dependent cytokinesis"/>
    <property type="evidence" value="ECO:0007669"/>
    <property type="project" value="UniProtKB-UniRule"/>
</dbReference>
<accession>A0A1F7UNL4</accession>
<feature type="binding site" evidence="4">
    <location>
        <position position="186"/>
    </location>
    <ligand>
        <name>GTP</name>
        <dbReference type="ChEBI" id="CHEBI:37565"/>
    </ligand>
</feature>
<feature type="domain" description="Tubulin/FtsZ GTPase" evidence="8">
    <location>
        <begin position="12"/>
        <end position="204"/>
    </location>
</feature>
<dbReference type="Gene3D" id="3.30.1330.20">
    <property type="entry name" value="Tubulin/FtsZ, C-terminal domain"/>
    <property type="match status" value="1"/>
</dbReference>
<evidence type="ECO:0000256" key="1">
    <source>
        <dbReference type="ARBA" id="ARBA00009690"/>
    </source>
</evidence>
<evidence type="ECO:0000256" key="2">
    <source>
        <dbReference type="ARBA" id="ARBA00022741"/>
    </source>
</evidence>
<dbReference type="GO" id="GO:0005525">
    <property type="term" value="F:GTP binding"/>
    <property type="evidence" value="ECO:0007669"/>
    <property type="project" value="UniProtKB-UniRule"/>
</dbReference>
<dbReference type="CDD" id="cd02201">
    <property type="entry name" value="FtsZ_type1"/>
    <property type="match status" value="1"/>
</dbReference>
<dbReference type="InterPro" id="IPR045061">
    <property type="entry name" value="FtsZ/CetZ"/>
</dbReference>
<dbReference type="InterPro" id="IPR003008">
    <property type="entry name" value="Tubulin_FtsZ_GTPase"/>
</dbReference>
<dbReference type="InterPro" id="IPR008280">
    <property type="entry name" value="Tub_FtsZ_C"/>
</dbReference>
<dbReference type="FunFam" id="3.40.50.1440:FF:000001">
    <property type="entry name" value="Cell division protein FtsZ"/>
    <property type="match status" value="1"/>
</dbReference>
<feature type="region of interest" description="Disordered" evidence="7">
    <location>
        <begin position="325"/>
        <end position="388"/>
    </location>
</feature>
<feature type="binding site" evidence="4">
    <location>
        <position position="142"/>
    </location>
    <ligand>
        <name>GTP</name>
        <dbReference type="ChEBI" id="CHEBI:37565"/>
    </ligand>
</feature>
<keyword evidence="4" id="KW-0963">Cytoplasm</keyword>
<evidence type="ECO:0000313" key="11">
    <source>
        <dbReference type="Proteomes" id="UP000176604"/>
    </source>
</evidence>
<dbReference type="InterPro" id="IPR036525">
    <property type="entry name" value="Tubulin/FtsZ_GTPase_sf"/>
</dbReference>
<dbReference type="SMART" id="SM00865">
    <property type="entry name" value="Tubulin_C"/>
    <property type="match status" value="1"/>
</dbReference>
<dbReference type="InterPro" id="IPR000158">
    <property type="entry name" value="Cell_div_FtsZ"/>
</dbReference>
<keyword evidence="3 4" id="KW-0342">GTP-binding</keyword>
<feature type="compositionally biased region" description="Polar residues" evidence="7">
    <location>
        <begin position="343"/>
        <end position="352"/>
    </location>
</feature>
<sequence>MEVKPSIETFAKIKVIGVGGSGGAAVNRMVAARVRGVEFIVVNTDAQALHHNGAGKKIHIGQTVTRGLGAGMDPEIGKKAAEEDSEAIHDALKGADMVFITCGLGGGTGTGASPIVADIARESGALTVGVVTKPFSFEGAQRRAIAERGLDELAGKVDTIIVIPNDRIFQVIDKKTTLLQAFETVDDVLRQGVQGISDIITVPGLINVDFADVRAIMRDAGTALMGIGRGTGESRAVDAAKMAIDSPLLELSIDGARGILYTITAGPNMSMNEVSEASRVITASADASAKIIFGAVIDENFKDEIRVTVIATGFGAGALKSAVRAQESAPGRTPAASYGTPAPQYQASQRSVFQERKAPPSPRDSGDKTKGGDDEDLEIPAFIRKKMM</sequence>
<feature type="binding site" evidence="4">
    <location>
        <position position="138"/>
    </location>
    <ligand>
        <name>GTP</name>
        <dbReference type="ChEBI" id="CHEBI:37565"/>
    </ligand>
</feature>
<dbReference type="GO" id="GO:0005737">
    <property type="term" value="C:cytoplasm"/>
    <property type="evidence" value="ECO:0007669"/>
    <property type="project" value="UniProtKB-SubCell"/>
</dbReference>
<dbReference type="SMART" id="SM00864">
    <property type="entry name" value="Tubulin"/>
    <property type="match status" value="1"/>
</dbReference>
<comment type="similarity">
    <text evidence="1 4 6">Belongs to the FtsZ family.</text>
</comment>
<reference evidence="10 11" key="1">
    <citation type="journal article" date="2016" name="Nat. Commun.">
        <title>Thousands of microbial genomes shed light on interconnected biogeochemical processes in an aquifer system.</title>
        <authorList>
            <person name="Anantharaman K."/>
            <person name="Brown C.T."/>
            <person name="Hug L.A."/>
            <person name="Sharon I."/>
            <person name="Castelle C.J."/>
            <person name="Probst A.J."/>
            <person name="Thomas B.C."/>
            <person name="Singh A."/>
            <person name="Wilkins M.J."/>
            <person name="Karaoz U."/>
            <person name="Brodie E.L."/>
            <person name="Williams K.H."/>
            <person name="Hubbard S.S."/>
            <person name="Banfield J.F."/>
        </authorList>
    </citation>
    <scope>NUCLEOTIDE SEQUENCE [LARGE SCALE GENOMIC DNA]</scope>
</reference>
<dbReference type="PANTHER" id="PTHR30314">
    <property type="entry name" value="CELL DIVISION PROTEIN FTSZ-RELATED"/>
    <property type="match status" value="1"/>
</dbReference>
<dbReference type="SUPFAM" id="SSF52490">
    <property type="entry name" value="Tubulin nucleotide-binding domain-like"/>
    <property type="match status" value="1"/>
</dbReference>
<dbReference type="GO" id="GO:0003924">
    <property type="term" value="F:GTPase activity"/>
    <property type="evidence" value="ECO:0007669"/>
    <property type="project" value="UniProtKB-UniRule"/>
</dbReference>
<dbReference type="InterPro" id="IPR037103">
    <property type="entry name" value="Tubulin/FtsZ-like_C"/>
</dbReference>
<comment type="subcellular location">
    <subcellularLocation>
        <location evidence="4">Cytoplasm</location>
    </subcellularLocation>
    <text evidence="4">Assembles at midcell at the inner surface of the cytoplasmic membrane.</text>
</comment>
<dbReference type="InterPro" id="IPR020805">
    <property type="entry name" value="Cell_div_FtsZ_CS"/>
</dbReference>
<dbReference type="InterPro" id="IPR024757">
    <property type="entry name" value="FtsZ_C"/>
</dbReference>
<name>A0A1F7UNL4_9BACT</name>
<dbReference type="Gene3D" id="3.40.50.1440">
    <property type="entry name" value="Tubulin/FtsZ, GTPase domain"/>
    <property type="match status" value="1"/>
</dbReference>
<evidence type="ECO:0000256" key="7">
    <source>
        <dbReference type="SAM" id="MobiDB-lite"/>
    </source>
</evidence>
<feature type="compositionally biased region" description="Basic and acidic residues" evidence="7">
    <location>
        <begin position="353"/>
        <end position="372"/>
    </location>
</feature>
<dbReference type="Pfam" id="PF00091">
    <property type="entry name" value="Tubulin"/>
    <property type="match status" value="1"/>
</dbReference>
<comment type="subunit">
    <text evidence="4">Homodimer. Polymerizes to form a dynamic ring structure in a strictly GTP-dependent manner. Interacts directly with several other division proteins.</text>
</comment>
<dbReference type="HAMAP" id="MF_00909">
    <property type="entry name" value="FtsZ"/>
    <property type="match status" value="1"/>
</dbReference>
<dbReference type="Pfam" id="PF12327">
    <property type="entry name" value="FtsZ_C"/>
    <property type="match status" value="1"/>
</dbReference>
<keyword evidence="4 6" id="KW-0131">Cell cycle</keyword>
<dbReference type="AlphaFoldDB" id="A0A1F7UNL4"/>
<evidence type="ECO:0000256" key="3">
    <source>
        <dbReference type="ARBA" id="ARBA00023134"/>
    </source>
</evidence>
<dbReference type="Proteomes" id="UP000176604">
    <property type="component" value="Unassembled WGS sequence"/>
</dbReference>
<protein>
    <recommendedName>
        <fullName evidence="4 5">Cell division protein FtsZ</fullName>
    </recommendedName>
</protein>
<keyword evidence="4 6" id="KW-0717">Septation</keyword>
<feature type="binding site" evidence="4">
    <location>
        <begin position="107"/>
        <end position="109"/>
    </location>
    <ligand>
        <name>GTP</name>
        <dbReference type="ChEBI" id="CHEBI:37565"/>
    </ligand>
</feature>
<comment type="caution">
    <text evidence="10">The sequence shown here is derived from an EMBL/GenBank/DDBJ whole genome shotgun (WGS) entry which is preliminary data.</text>
</comment>
<keyword evidence="4 6" id="KW-0132">Cell division</keyword>
<evidence type="ECO:0000259" key="9">
    <source>
        <dbReference type="SMART" id="SM00865"/>
    </source>
</evidence>
<dbReference type="PROSITE" id="PS01135">
    <property type="entry name" value="FTSZ_2"/>
    <property type="match status" value="1"/>
</dbReference>
<comment type="caution">
    <text evidence="4">Lacks conserved residue(s) required for the propagation of feature annotation.</text>
</comment>
<proteinExistence type="inferred from homology"/>
<evidence type="ECO:0000256" key="5">
    <source>
        <dbReference type="NCBIfam" id="TIGR00065"/>
    </source>
</evidence>
<evidence type="ECO:0000256" key="6">
    <source>
        <dbReference type="RuleBase" id="RU000631"/>
    </source>
</evidence>
<dbReference type="GO" id="GO:0000917">
    <property type="term" value="P:division septum assembly"/>
    <property type="evidence" value="ECO:0007669"/>
    <property type="project" value="UniProtKB-KW"/>
</dbReference>